<dbReference type="PROSITE" id="PS00903">
    <property type="entry name" value="CYT_DCMP_DEAMINASES_1"/>
    <property type="match status" value="1"/>
</dbReference>
<sequence length="158" mass="17426">MEHTKFESSMLQIAIEEAEASFLEGGLPIGSVLVHRGKLVSRGRNLRAQTGSTLHHAEMTALANAGRQPPEFYRETVLYTTLSPCPMCTGAMILYGIPKVVIGTPTVREWGEDRLRELGVEVVHTRSEACAELLSRMITQQRELIREDGGNFFAQAGV</sequence>
<keyword evidence="1" id="KW-0479">Metal-binding</keyword>
<name>Q9AQF6_PARCI</name>
<evidence type="ECO:0000256" key="1">
    <source>
        <dbReference type="ARBA" id="ARBA00022723"/>
    </source>
</evidence>
<dbReference type="EMBL" id="AF086815">
    <property type="protein sequence ID" value="AAK00500.1"/>
    <property type="molecule type" value="Genomic_DNA"/>
</dbReference>
<proteinExistence type="predicted"/>
<keyword evidence="2" id="KW-0862">Zinc</keyword>
<reference evidence="4" key="3">
    <citation type="submission" date="2001-02" db="EMBL/GenBank/DDBJ databases">
        <title>DNA sequences of s-triazine catabolic gene regions from Enterobacter cloacae strain 99, Acidovorax avenae NRRLB-12227, and Pseudomonas huttiensis NRRLB-12228.</title>
        <authorList>
            <person name="Eaton R.W."/>
        </authorList>
    </citation>
    <scope>NUCLEOTIDE SEQUENCE</scope>
    <source>
        <strain evidence="4">NRRL B-12227</strain>
    </source>
</reference>
<dbReference type="PANTHER" id="PTHR11079:SF190">
    <property type="entry name" value="CYTOSINE DEAMINASE"/>
    <property type="match status" value="1"/>
</dbReference>
<evidence type="ECO:0000256" key="2">
    <source>
        <dbReference type="ARBA" id="ARBA00022833"/>
    </source>
</evidence>
<dbReference type="Gene3D" id="3.40.140.10">
    <property type="entry name" value="Cytidine Deaminase, domain 2"/>
    <property type="match status" value="1"/>
</dbReference>
<dbReference type="InterPro" id="IPR016193">
    <property type="entry name" value="Cytidine_deaminase-like"/>
</dbReference>
<organism evidence="4">
    <name type="scientific">Paracidovorax citrulli</name>
    <name type="common">Acidovorax citrulli</name>
    <dbReference type="NCBI Taxonomy" id="80869"/>
    <lineage>
        <taxon>Bacteria</taxon>
        <taxon>Pseudomonadati</taxon>
        <taxon>Pseudomonadota</taxon>
        <taxon>Betaproteobacteria</taxon>
        <taxon>Burkholderiales</taxon>
        <taxon>Comamonadaceae</taxon>
        <taxon>Paracidovorax</taxon>
    </lineage>
</organism>
<dbReference type="InterPro" id="IPR016192">
    <property type="entry name" value="APOBEC/CMP_deaminase_Zn-bd"/>
</dbReference>
<dbReference type="InterPro" id="IPR002125">
    <property type="entry name" value="CMP_dCMP_dom"/>
</dbReference>
<evidence type="ECO:0000259" key="3">
    <source>
        <dbReference type="PROSITE" id="PS51747"/>
    </source>
</evidence>
<dbReference type="Pfam" id="PF00383">
    <property type="entry name" value="dCMP_cyt_deam_1"/>
    <property type="match status" value="1"/>
</dbReference>
<reference evidence="4" key="1">
    <citation type="journal article" date="1991" name="J. Bacteriol.">
        <title>Cloning and analysis of s-triazine catabolic genes from Pseudomonas sp. strain NRRLB-12227.</title>
        <authorList>
            <person name="Eaton R.W."/>
            <person name="Karns J.S."/>
        </authorList>
    </citation>
    <scope>NUCLEOTIDE SEQUENCE</scope>
    <source>
        <strain evidence="4">NRRL B-12227</strain>
    </source>
</reference>
<protein>
    <submittedName>
        <fullName evidence="4">Cytosine deaminase-like protein</fullName>
    </submittedName>
</protein>
<dbReference type="SUPFAM" id="SSF53927">
    <property type="entry name" value="Cytidine deaminase-like"/>
    <property type="match status" value="1"/>
</dbReference>
<accession>Q9AQF6</accession>
<dbReference type="CDD" id="cd01285">
    <property type="entry name" value="nucleoside_deaminase"/>
    <property type="match status" value="1"/>
</dbReference>
<dbReference type="PANTHER" id="PTHR11079">
    <property type="entry name" value="CYTOSINE DEAMINASE FAMILY MEMBER"/>
    <property type="match status" value="1"/>
</dbReference>
<dbReference type="GO" id="GO:0008835">
    <property type="term" value="F:diaminohydroxyphosphoribosylaminopyrimidine deaminase activity"/>
    <property type="evidence" value="ECO:0007669"/>
    <property type="project" value="TreeGrafter"/>
</dbReference>
<dbReference type="PROSITE" id="PS51747">
    <property type="entry name" value="CYT_DCMP_DEAMINASES_2"/>
    <property type="match status" value="1"/>
</dbReference>
<feature type="domain" description="CMP/dCMP-type deaminase" evidence="3">
    <location>
        <begin position="5"/>
        <end position="121"/>
    </location>
</feature>
<dbReference type="AlphaFoldDB" id="Q9AQF6"/>
<evidence type="ECO:0000313" key="4">
    <source>
        <dbReference type="EMBL" id="AAK00500.1"/>
    </source>
</evidence>
<dbReference type="GO" id="GO:0008270">
    <property type="term" value="F:zinc ion binding"/>
    <property type="evidence" value="ECO:0007669"/>
    <property type="project" value="InterPro"/>
</dbReference>
<reference evidence="4" key="2">
    <citation type="journal article" date="1991" name="J. Bacteriol.">
        <title>Cloning and comparison of the DNA encoding ammelide aminohydrolase and cyanuric acid amidohydrolase from three s-triazine-degrading bacterial strains.</title>
        <authorList>
            <person name="Eaton R.W."/>
            <person name="Karns J.S."/>
        </authorList>
    </citation>
    <scope>NUCLEOTIDE SEQUENCE</scope>
    <source>
        <strain evidence="4">NRRL B-12227</strain>
    </source>
</reference>